<evidence type="ECO:0000256" key="2">
    <source>
        <dbReference type="ARBA" id="ARBA00022475"/>
    </source>
</evidence>
<feature type="transmembrane region" description="Helical" evidence="8">
    <location>
        <begin position="6"/>
        <end position="30"/>
    </location>
</feature>
<keyword evidence="5 8" id="KW-0406">Ion transport</keyword>
<accession>A0A915U3V0</accession>
<comment type="similarity">
    <text evidence="8">Belongs to the MntP (TC 9.B.29) family.</text>
</comment>
<keyword evidence="3 8" id="KW-0812">Transmembrane</keyword>
<keyword evidence="1 8" id="KW-0813">Transport</keyword>
<feature type="transmembrane region" description="Helical" evidence="8">
    <location>
        <begin position="134"/>
        <end position="157"/>
    </location>
</feature>
<feature type="transmembrane region" description="Helical" evidence="8">
    <location>
        <begin position="70"/>
        <end position="88"/>
    </location>
</feature>
<feature type="transmembrane region" description="Helical" evidence="8">
    <location>
        <begin position="169"/>
        <end position="187"/>
    </location>
</feature>
<evidence type="ECO:0000256" key="6">
    <source>
        <dbReference type="ARBA" id="ARBA00023136"/>
    </source>
</evidence>
<evidence type="ECO:0000313" key="9">
    <source>
        <dbReference type="EMBL" id="BCO10803.1"/>
    </source>
</evidence>
<dbReference type="HAMAP" id="MF_01521">
    <property type="entry name" value="MntP_pump"/>
    <property type="match status" value="1"/>
</dbReference>
<gene>
    <name evidence="8 9" type="primary">mntP</name>
    <name evidence="9" type="ORF">GF1_31790</name>
</gene>
<dbReference type="Pfam" id="PF02659">
    <property type="entry name" value="Mntp"/>
    <property type="match status" value="1"/>
</dbReference>
<keyword evidence="6 8" id="KW-0472">Membrane</keyword>
<evidence type="ECO:0000256" key="8">
    <source>
        <dbReference type="HAMAP-Rule" id="MF_01521"/>
    </source>
</evidence>
<dbReference type="InterPro" id="IPR022929">
    <property type="entry name" value="Put_MntP"/>
</dbReference>
<reference evidence="9" key="1">
    <citation type="submission" date="2020-12" db="EMBL/GenBank/DDBJ databases">
        <title>Desulfobium dissulfuricans gen. nov., sp. nov., a novel mesophilic, sulfate-reducing bacterium isolated from a deep-sea hydrothermal vent.</title>
        <authorList>
            <person name="Hashimoto Y."/>
            <person name="Tame A."/>
            <person name="Sawayama S."/>
            <person name="Miyazaki J."/>
            <person name="Takai K."/>
            <person name="Nakagawa S."/>
        </authorList>
    </citation>
    <scope>NUCLEOTIDE SEQUENCE</scope>
    <source>
        <strain evidence="9">GF1</strain>
    </source>
</reference>
<comment type="function">
    <text evidence="8">Probably functions as a manganese efflux pump.</text>
</comment>
<evidence type="ECO:0000256" key="1">
    <source>
        <dbReference type="ARBA" id="ARBA00022448"/>
    </source>
</evidence>
<evidence type="ECO:0000256" key="7">
    <source>
        <dbReference type="ARBA" id="ARBA00023211"/>
    </source>
</evidence>
<keyword evidence="4 8" id="KW-1133">Transmembrane helix</keyword>
<evidence type="ECO:0000313" key="10">
    <source>
        <dbReference type="Proteomes" id="UP001063350"/>
    </source>
</evidence>
<name>A0A915U3V0_9BACT</name>
<proteinExistence type="inferred from homology"/>
<evidence type="ECO:0000256" key="3">
    <source>
        <dbReference type="ARBA" id="ARBA00022692"/>
    </source>
</evidence>
<dbReference type="PANTHER" id="PTHR35529:SF1">
    <property type="entry name" value="MANGANESE EFFLUX PUMP MNTP-RELATED"/>
    <property type="match status" value="1"/>
</dbReference>
<protein>
    <recommendedName>
        <fullName evidence="8">Putative manganese efflux pump MntP</fullName>
    </recommendedName>
</protein>
<dbReference type="InterPro" id="IPR003810">
    <property type="entry name" value="Mntp/YtaF"/>
</dbReference>
<sequence>MLMGWFSLLALATALAMDAFAVSMAAGALLRPVSRRQLFRLSFHFGLFQGLMPIGGYLAGLSIARFIAHWDHWIAFGLLLIIGGRMILEALRPGEDEAATTDPSRGLTLVMLALATSIDAFAVGLTLALLSVTIWIPALVIGVVTSAWCVAGVLLGARFGSICGRKVEVLGGVILVGIGIKILFSHLCA</sequence>
<keyword evidence="2 8" id="KW-1003">Cell membrane</keyword>
<dbReference type="GO" id="GO:0005886">
    <property type="term" value="C:plasma membrane"/>
    <property type="evidence" value="ECO:0007669"/>
    <property type="project" value="UniProtKB-SubCell"/>
</dbReference>
<comment type="subcellular location">
    <subcellularLocation>
        <location evidence="8">Cell membrane</location>
        <topology evidence="8">Multi-pass membrane protein</topology>
    </subcellularLocation>
</comment>
<dbReference type="KEGG" id="ddu:GF1_31790"/>
<dbReference type="PANTHER" id="PTHR35529">
    <property type="entry name" value="MANGANESE EFFLUX PUMP MNTP-RELATED"/>
    <property type="match status" value="1"/>
</dbReference>
<organism evidence="9 10">
    <name type="scientific">Desulfolithobacter dissulfuricans</name>
    <dbReference type="NCBI Taxonomy" id="2795293"/>
    <lineage>
        <taxon>Bacteria</taxon>
        <taxon>Pseudomonadati</taxon>
        <taxon>Thermodesulfobacteriota</taxon>
        <taxon>Desulfobulbia</taxon>
        <taxon>Desulfobulbales</taxon>
        <taxon>Desulfobulbaceae</taxon>
        <taxon>Desulfolithobacter</taxon>
    </lineage>
</organism>
<evidence type="ECO:0000256" key="4">
    <source>
        <dbReference type="ARBA" id="ARBA00022989"/>
    </source>
</evidence>
<feature type="transmembrane region" description="Helical" evidence="8">
    <location>
        <begin position="109"/>
        <end position="128"/>
    </location>
</feature>
<keyword evidence="7 8" id="KW-0464">Manganese</keyword>
<feature type="transmembrane region" description="Helical" evidence="8">
    <location>
        <begin position="42"/>
        <end position="64"/>
    </location>
</feature>
<keyword evidence="10" id="KW-1185">Reference proteome</keyword>
<dbReference type="Proteomes" id="UP001063350">
    <property type="component" value="Chromosome"/>
</dbReference>
<dbReference type="EMBL" id="AP024233">
    <property type="protein sequence ID" value="BCO10803.1"/>
    <property type="molecule type" value="Genomic_DNA"/>
</dbReference>
<evidence type="ECO:0000256" key="5">
    <source>
        <dbReference type="ARBA" id="ARBA00023065"/>
    </source>
</evidence>
<dbReference type="GO" id="GO:0005384">
    <property type="term" value="F:manganese ion transmembrane transporter activity"/>
    <property type="evidence" value="ECO:0007669"/>
    <property type="project" value="UniProtKB-UniRule"/>
</dbReference>
<dbReference type="AlphaFoldDB" id="A0A915U3V0"/>